<evidence type="ECO:0000256" key="1">
    <source>
        <dbReference type="SAM" id="Phobius"/>
    </source>
</evidence>
<dbReference type="EMBL" id="PFBV01000002">
    <property type="protein sequence ID" value="PIT88704.1"/>
    <property type="molecule type" value="Genomic_DNA"/>
</dbReference>
<keyword evidence="1" id="KW-0472">Membrane</keyword>
<reference evidence="3" key="1">
    <citation type="submission" date="2017-09" db="EMBL/GenBank/DDBJ databases">
        <title>Depth-based differentiation of microbial function through sediment-hosted aquifers and enrichment of novel symbionts in the deep terrestrial subsurface.</title>
        <authorList>
            <person name="Probst A.J."/>
            <person name="Ladd B."/>
            <person name="Jarett J.K."/>
            <person name="Geller-Mcgrath D.E."/>
            <person name="Sieber C.M.K."/>
            <person name="Emerson J.B."/>
            <person name="Anantharaman K."/>
            <person name="Thomas B.C."/>
            <person name="Malmstrom R."/>
            <person name="Stieglmeier M."/>
            <person name="Klingl A."/>
            <person name="Woyke T."/>
            <person name="Ryan C.M."/>
            <person name="Banfield J.F."/>
        </authorList>
    </citation>
    <scope>NUCLEOTIDE SEQUENCE [LARGE SCALE GENOMIC DNA]</scope>
</reference>
<keyword evidence="1" id="KW-1133">Transmembrane helix</keyword>
<evidence type="ECO:0008006" key="4">
    <source>
        <dbReference type="Google" id="ProtNLM"/>
    </source>
</evidence>
<evidence type="ECO:0000313" key="2">
    <source>
        <dbReference type="EMBL" id="PIT88704.1"/>
    </source>
</evidence>
<keyword evidence="1" id="KW-0812">Transmembrane</keyword>
<proteinExistence type="predicted"/>
<name>A0A2M6W7E8_9BACT</name>
<sequence>MKIKWLNLVLWLTNKVYTLKKNLVERTGLIIIVTVIKLLILEVVLAIISLPLYLGLKTKTTAVYLAEKSGFGQVAFDYRLRRLLTLTGVGVIFLIWTVKLILIISVPRVYGQLQLYKVVNFQSGTGLSQQLIKTETDIQTAKISNKIIVPVIENVTKTGMDSYAVSGSGQSFSTVAVMLTGQQTIIYTIQADNNGYWTMIHNQKNFRLNDGNHSLLAFTYDKKTGQRSDISPEQFFKVKTSLIDRLVKNIDTLTNWSVVIVILLGLFLTILTI</sequence>
<dbReference type="AlphaFoldDB" id="A0A2M6W7E8"/>
<dbReference type="Gene3D" id="2.60.40.10">
    <property type="entry name" value="Immunoglobulins"/>
    <property type="match status" value="1"/>
</dbReference>
<gene>
    <name evidence="2" type="ORF">COU29_00435</name>
</gene>
<evidence type="ECO:0000313" key="3">
    <source>
        <dbReference type="Proteomes" id="UP000231426"/>
    </source>
</evidence>
<comment type="caution">
    <text evidence="2">The sequence shown here is derived from an EMBL/GenBank/DDBJ whole genome shotgun (WGS) entry which is preliminary data.</text>
</comment>
<feature type="transmembrane region" description="Helical" evidence="1">
    <location>
        <begin position="253"/>
        <end position="271"/>
    </location>
</feature>
<feature type="transmembrane region" description="Helical" evidence="1">
    <location>
        <begin position="28"/>
        <end position="54"/>
    </location>
</feature>
<dbReference type="InterPro" id="IPR013783">
    <property type="entry name" value="Ig-like_fold"/>
</dbReference>
<accession>A0A2M6W7E8</accession>
<dbReference type="Proteomes" id="UP000231426">
    <property type="component" value="Unassembled WGS sequence"/>
</dbReference>
<feature type="transmembrane region" description="Helical" evidence="1">
    <location>
        <begin position="83"/>
        <end position="106"/>
    </location>
</feature>
<protein>
    <recommendedName>
        <fullName evidence="4">Bacterial Ig-like domain-containing protein</fullName>
    </recommendedName>
</protein>
<organism evidence="2 3">
    <name type="scientific">Candidatus Magasanikbacteria bacterium CG10_big_fil_rev_8_21_14_0_10_36_32</name>
    <dbReference type="NCBI Taxonomy" id="1974646"/>
    <lineage>
        <taxon>Bacteria</taxon>
        <taxon>Candidatus Magasanikiibacteriota</taxon>
    </lineage>
</organism>